<organism evidence="9 10">
    <name type="scientific">Chitinophaga flava</name>
    <dbReference type="NCBI Taxonomy" id="2259036"/>
    <lineage>
        <taxon>Bacteria</taxon>
        <taxon>Pseudomonadati</taxon>
        <taxon>Bacteroidota</taxon>
        <taxon>Chitinophagia</taxon>
        <taxon>Chitinophagales</taxon>
        <taxon>Chitinophagaceae</taxon>
        <taxon>Chitinophaga</taxon>
    </lineage>
</organism>
<dbReference type="OrthoDB" id="7579632at2"/>
<evidence type="ECO:0000256" key="4">
    <source>
        <dbReference type="ARBA" id="ARBA00022692"/>
    </source>
</evidence>
<feature type="transmembrane region" description="Helical" evidence="7">
    <location>
        <begin position="261"/>
        <end position="278"/>
    </location>
</feature>
<feature type="transmembrane region" description="Helical" evidence="7">
    <location>
        <begin position="30"/>
        <end position="48"/>
    </location>
</feature>
<feature type="transmembrane region" description="Helical" evidence="7">
    <location>
        <begin position="101"/>
        <end position="118"/>
    </location>
</feature>
<dbReference type="Pfam" id="PF01757">
    <property type="entry name" value="Acyl_transf_3"/>
    <property type="match status" value="1"/>
</dbReference>
<evidence type="ECO:0000256" key="6">
    <source>
        <dbReference type="ARBA" id="ARBA00023136"/>
    </source>
</evidence>
<dbReference type="Proteomes" id="UP000253410">
    <property type="component" value="Unassembled WGS sequence"/>
</dbReference>
<feature type="transmembrane region" description="Helical" evidence="7">
    <location>
        <begin position="234"/>
        <end position="255"/>
    </location>
</feature>
<gene>
    <name evidence="9" type="ORF">DF182_31245</name>
</gene>
<comment type="caution">
    <text evidence="9">The sequence shown here is derived from an EMBL/GenBank/DDBJ whole genome shotgun (WGS) entry which is preliminary data.</text>
</comment>
<sequence>MQQIIPASGGINPAPAATASTPKSKTFLNYIHHFRGIAILYVVAAHPLLQWAEGSPMEKILNIIFQNSTVMFIFIAGYLFQHLSAKFEYKDYLVKKLQGVICPYILLSIPIIVARLISGNVPGNTLDVYPDFASFPAWKQIGYYLLHGAHMQPFWFIPMITLYYLGAPILIYIDRHPRWYWVLLPLFVVSTVLVQRAALADTFRMAIHFLFVYLFGMFMSHYKDRYLEFAKKYWLPITVLSFLSLAVNFYVPARYYDPADFTQKILFSCFYIYWLWKLERYVPKVINILATLSFGIFFVHYFFVLLQRSVSYKIYGHEMPGNLFSWALCNLFVLVPTVLILMAARKVFGKYSKYFVGC</sequence>
<dbReference type="InterPro" id="IPR002656">
    <property type="entry name" value="Acyl_transf_3_dom"/>
</dbReference>
<evidence type="ECO:0000313" key="9">
    <source>
        <dbReference type="EMBL" id="RBL88013.1"/>
    </source>
</evidence>
<comment type="subcellular location">
    <subcellularLocation>
        <location evidence="1">Cell membrane</location>
        <topology evidence="1">Multi-pass membrane protein</topology>
    </subcellularLocation>
</comment>
<dbReference type="AlphaFoldDB" id="A0A365XNU5"/>
<feature type="transmembrane region" description="Helical" evidence="7">
    <location>
        <begin position="60"/>
        <end position="80"/>
    </location>
</feature>
<keyword evidence="10" id="KW-1185">Reference proteome</keyword>
<keyword evidence="5 7" id="KW-1133">Transmembrane helix</keyword>
<keyword evidence="6 7" id="KW-0472">Membrane</keyword>
<dbReference type="PANTHER" id="PTHR40074">
    <property type="entry name" value="O-ACETYLTRANSFERASE WECH"/>
    <property type="match status" value="1"/>
</dbReference>
<keyword evidence="4 7" id="KW-0812">Transmembrane</keyword>
<protein>
    <recommendedName>
        <fullName evidence="8">Acyltransferase 3 domain-containing protein</fullName>
    </recommendedName>
</protein>
<feature type="domain" description="Acyltransferase 3" evidence="8">
    <location>
        <begin position="29"/>
        <end position="337"/>
    </location>
</feature>
<feature type="transmembrane region" description="Helical" evidence="7">
    <location>
        <begin position="154"/>
        <end position="173"/>
    </location>
</feature>
<dbReference type="PANTHER" id="PTHR40074:SF2">
    <property type="entry name" value="O-ACETYLTRANSFERASE WECH"/>
    <property type="match status" value="1"/>
</dbReference>
<dbReference type="GO" id="GO:0005886">
    <property type="term" value="C:plasma membrane"/>
    <property type="evidence" value="ECO:0007669"/>
    <property type="project" value="UniProtKB-SubCell"/>
</dbReference>
<reference evidence="9 10" key="1">
    <citation type="submission" date="2018-05" db="EMBL/GenBank/DDBJ databases">
        <title>Chitinophaga sp. K3CV102501T nov., isolated from isolated from a monsoon evergreen broad-leaved forest soil.</title>
        <authorList>
            <person name="Lv Y."/>
        </authorList>
    </citation>
    <scope>NUCLEOTIDE SEQUENCE [LARGE SCALE GENOMIC DNA]</scope>
    <source>
        <strain evidence="9 10">GDMCC 1.1325</strain>
    </source>
</reference>
<comment type="similarity">
    <text evidence="2">Belongs to the acyltransferase 3 family.</text>
</comment>
<dbReference type="GO" id="GO:0016413">
    <property type="term" value="F:O-acetyltransferase activity"/>
    <property type="evidence" value="ECO:0007669"/>
    <property type="project" value="TreeGrafter"/>
</dbReference>
<keyword evidence="3" id="KW-1003">Cell membrane</keyword>
<accession>A0A365XNU5</accession>
<dbReference type="RefSeq" id="WP_113619840.1">
    <property type="nucleotide sequence ID" value="NZ_QFFJ01000003.1"/>
</dbReference>
<feature type="transmembrane region" description="Helical" evidence="7">
    <location>
        <begin position="205"/>
        <end position="222"/>
    </location>
</feature>
<dbReference type="GO" id="GO:0009246">
    <property type="term" value="P:enterobacterial common antigen biosynthetic process"/>
    <property type="evidence" value="ECO:0007669"/>
    <property type="project" value="TreeGrafter"/>
</dbReference>
<name>A0A365XNU5_9BACT</name>
<evidence type="ECO:0000256" key="3">
    <source>
        <dbReference type="ARBA" id="ARBA00022475"/>
    </source>
</evidence>
<evidence type="ECO:0000256" key="7">
    <source>
        <dbReference type="SAM" id="Phobius"/>
    </source>
</evidence>
<dbReference type="EMBL" id="QFFJ01000003">
    <property type="protein sequence ID" value="RBL88013.1"/>
    <property type="molecule type" value="Genomic_DNA"/>
</dbReference>
<evidence type="ECO:0000256" key="5">
    <source>
        <dbReference type="ARBA" id="ARBA00022989"/>
    </source>
</evidence>
<evidence type="ECO:0000256" key="1">
    <source>
        <dbReference type="ARBA" id="ARBA00004651"/>
    </source>
</evidence>
<evidence type="ECO:0000256" key="2">
    <source>
        <dbReference type="ARBA" id="ARBA00007400"/>
    </source>
</evidence>
<feature type="transmembrane region" description="Helical" evidence="7">
    <location>
        <begin position="285"/>
        <end position="303"/>
    </location>
</feature>
<feature type="transmembrane region" description="Helical" evidence="7">
    <location>
        <begin position="180"/>
        <end position="199"/>
    </location>
</feature>
<proteinExistence type="inferred from homology"/>
<evidence type="ECO:0000313" key="10">
    <source>
        <dbReference type="Proteomes" id="UP000253410"/>
    </source>
</evidence>
<feature type="transmembrane region" description="Helical" evidence="7">
    <location>
        <begin position="323"/>
        <end position="344"/>
    </location>
</feature>
<evidence type="ECO:0000259" key="8">
    <source>
        <dbReference type="Pfam" id="PF01757"/>
    </source>
</evidence>